<evidence type="ECO:0000313" key="2">
    <source>
        <dbReference type="Proteomes" id="UP000183567"/>
    </source>
</evidence>
<protein>
    <submittedName>
        <fullName evidence="1">Uncharacterized protein</fullName>
    </submittedName>
</protein>
<name>A0A1J8Q6S5_9AGAM</name>
<dbReference type="EMBL" id="LVVM01005950">
    <property type="protein sequence ID" value="OJA09353.1"/>
    <property type="molecule type" value="Genomic_DNA"/>
</dbReference>
<keyword evidence="2" id="KW-1185">Reference proteome</keyword>
<reference evidence="1 2" key="1">
    <citation type="submission" date="2016-03" db="EMBL/GenBank/DDBJ databases">
        <title>Comparative genomics of the ectomycorrhizal sister species Rhizopogon vinicolor and Rhizopogon vesiculosus (Basidiomycota: Boletales) reveals a divergence of the mating type B locus.</title>
        <authorList>
            <person name="Mujic A.B."/>
            <person name="Kuo A."/>
            <person name="Tritt A."/>
            <person name="Lipzen A."/>
            <person name="Chen C."/>
            <person name="Johnson J."/>
            <person name="Sharma A."/>
            <person name="Barry K."/>
            <person name="Grigoriev I.V."/>
            <person name="Spatafora J.W."/>
        </authorList>
    </citation>
    <scope>NUCLEOTIDE SEQUENCE [LARGE SCALE GENOMIC DNA]</scope>
    <source>
        <strain evidence="1 2">AM-OR11-056</strain>
    </source>
</reference>
<accession>A0A1J8Q6S5</accession>
<comment type="caution">
    <text evidence="1">The sequence shown here is derived from an EMBL/GenBank/DDBJ whole genome shotgun (WGS) entry which is preliminary data.</text>
</comment>
<evidence type="ECO:0000313" key="1">
    <source>
        <dbReference type="EMBL" id="OJA09353.1"/>
    </source>
</evidence>
<gene>
    <name evidence="1" type="ORF">AZE42_05974</name>
</gene>
<organism evidence="1 2">
    <name type="scientific">Rhizopogon vesiculosus</name>
    <dbReference type="NCBI Taxonomy" id="180088"/>
    <lineage>
        <taxon>Eukaryota</taxon>
        <taxon>Fungi</taxon>
        <taxon>Dikarya</taxon>
        <taxon>Basidiomycota</taxon>
        <taxon>Agaricomycotina</taxon>
        <taxon>Agaricomycetes</taxon>
        <taxon>Agaricomycetidae</taxon>
        <taxon>Boletales</taxon>
        <taxon>Suillineae</taxon>
        <taxon>Rhizopogonaceae</taxon>
        <taxon>Rhizopogon</taxon>
    </lineage>
</organism>
<proteinExistence type="predicted"/>
<dbReference type="AlphaFoldDB" id="A0A1J8Q6S5"/>
<dbReference type="Proteomes" id="UP000183567">
    <property type="component" value="Unassembled WGS sequence"/>
</dbReference>
<sequence length="174" mass="19247">MTEVSADGNGSGKDKLFAVWYGCAKSSEEVQDAACKGLDRKVGGHGMGVGTDKEIFNQRARLNLCKRMLPAVTSLEQDRTVDIGLNRFASAMSWDSKPEESLGGKIIERKYTFAGLLRRYRQAIRSFLESEKEASISLDPYQLQDHMICALRDQFASSVDSKGDVGDQKRKSAD</sequence>